<feature type="compositionally biased region" description="Basic and acidic residues" evidence="1">
    <location>
        <begin position="73"/>
        <end position="89"/>
    </location>
</feature>
<gene>
    <name evidence="3" type="ORF">UREG_01903</name>
</gene>
<evidence type="ECO:0000313" key="4">
    <source>
        <dbReference type="Proteomes" id="UP000002058"/>
    </source>
</evidence>
<dbReference type="GeneID" id="8441665"/>
<dbReference type="EMBL" id="CH476615">
    <property type="protein sequence ID" value="EEP77054.1"/>
    <property type="molecule type" value="Genomic_DNA"/>
</dbReference>
<dbReference type="OMA" id="GITWLEW"/>
<organism evidence="3 4">
    <name type="scientific">Uncinocarpus reesii (strain UAMH 1704)</name>
    <dbReference type="NCBI Taxonomy" id="336963"/>
    <lineage>
        <taxon>Eukaryota</taxon>
        <taxon>Fungi</taxon>
        <taxon>Dikarya</taxon>
        <taxon>Ascomycota</taxon>
        <taxon>Pezizomycotina</taxon>
        <taxon>Eurotiomycetes</taxon>
        <taxon>Eurotiomycetidae</taxon>
        <taxon>Onygenales</taxon>
        <taxon>Onygenaceae</taxon>
        <taxon>Uncinocarpus</taxon>
    </lineage>
</organism>
<reference evidence="4" key="1">
    <citation type="journal article" date="2009" name="Genome Res.">
        <title>Comparative genomic analyses of the human fungal pathogens Coccidioides and their relatives.</title>
        <authorList>
            <person name="Sharpton T.J."/>
            <person name="Stajich J.E."/>
            <person name="Rounsley S.D."/>
            <person name="Gardner M.J."/>
            <person name="Wortman J.R."/>
            <person name="Jordar V.S."/>
            <person name="Maiti R."/>
            <person name="Kodira C.D."/>
            <person name="Neafsey D.E."/>
            <person name="Zeng Q."/>
            <person name="Hung C.-Y."/>
            <person name="McMahan C."/>
            <person name="Muszewska A."/>
            <person name="Grynberg M."/>
            <person name="Mandel M.A."/>
            <person name="Kellner E.M."/>
            <person name="Barker B.M."/>
            <person name="Galgiani J.N."/>
            <person name="Orbach M.J."/>
            <person name="Kirkland T.N."/>
            <person name="Cole G.T."/>
            <person name="Henn M.R."/>
            <person name="Birren B.W."/>
            <person name="Taylor J.W."/>
        </authorList>
    </citation>
    <scope>NUCLEOTIDE SEQUENCE [LARGE SCALE GENOMIC DNA]</scope>
    <source>
        <strain evidence="4">UAMH 1704</strain>
    </source>
</reference>
<dbReference type="InterPro" id="IPR039197">
    <property type="entry name" value="Mrs1/Cce1"/>
</dbReference>
<feature type="compositionally biased region" description="Basic and acidic residues" evidence="1">
    <location>
        <begin position="468"/>
        <end position="486"/>
    </location>
</feature>
<keyword evidence="4" id="KW-1185">Reference proteome</keyword>
<dbReference type="PROSITE" id="PS50800">
    <property type="entry name" value="SAP"/>
    <property type="match status" value="1"/>
</dbReference>
<dbReference type="InterPro" id="IPR015242">
    <property type="entry name" value="Ydc2_cat"/>
</dbReference>
<name>C4JJU6_UNCRE</name>
<dbReference type="GO" id="GO:0005739">
    <property type="term" value="C:mitochondrion"/>
    <property type="evidence" value="ECO:0007669"/>
    <property type="project" value="TreeGrafter"/>
</dbReference>
<dbReference type="CDD" id="cd16963">
    <property type="entry name" value="CCE1"/>
    <property type="match status" value="1"/>
</dbReference>
<dbReference type="GO" id="GO:0000402">
    <property type="term" value="F:crossed form four-way junction DNA binding"/>
    <property type="evidence" value="ECO:0007669"/>
    <property type="project" value="TreeGrafter"/>
</dbReference>
<dbReference type="AlphaFoldDB" id="C4JJU6"/>
<evidence type="ECO:0000259" key="2">
    <source>
        <dbReference type="PROSITE" id="PS50800"/>
    </source>
</evidence>
<dbReference type="SMART" id="SM00513">
    <property type="entry name" value="SAP"/>
    <property type="match status" value="1"/>
</dbReference>
<feature type="compositionally biased region" description="Basic and acidic residues" evidence="1">
    <location>
        <begin position="385"/>
        <end position="402"/>
    </location>
</feature>
<dbReference type="KEGG" id="ure:UREG_01903"/>
<accession>C4JJU6</accession>
<dbReference type="eggNOG" id="ENOG502S4DK">
    <property type="taxonomic scope" value="Eukaryota"/>
</dbReference>
<dbReference type="InterPro" id="IPR012337">
    <property type="entry name" value="RNaseH-like_sf"/>
</dbReference>
<dbReference type="SUPFAM" id="SSF53098">
    <property type="entry name" value="Ribonuclease H-like"/>
    <property type="match status" value="1"/>
</dbReference>
<evidence type="ECO:0000313" key="3">
    <source>
        <dbReference type="EMBL" id="EEP77054.1"/>
    </source>
</evidence>
<dbReference type="PANTHER" id="PTHR28072:SF1">
    <property type="entry name" value="CRUCIFORM CUTTING ENDONUCLEASE 1, MITOCHONDRIAL-RELATED"/>
    <property type="match status" value="1"/>
</dbReference>
<dbReference type="GO" id="GO:0004520">
    <property type="term" value="F:DNA endonuclease activity"/>
    <property type="evidence" value="ECO:0007669"/>
    <property type="project" value="TreeGrafter"/>
</dbReference>
<dbReference type="Proteomes" id="UP000002058">
    <property type="component" value="Unassembled WGS sequence"/>
</dbReference>
<dbReference type="VEuPathDB" id="FungiDB:UREG_01903"/>
<dbReference type="InterPro" id="IPR003034">
    <property type="entry name" value="SAP_dom"/>
</dbReference>
<dbReference type="HOGENOM" id="CLU_042191_0_0_1"/>
<feature type="region of interest" description="Disordered" evidence="1">
    <location>
        <begin position="168"/>
        <end position="196"/>
    </location>
</feature>
<dbReference type="Gene3D" id="3.30.420.10">
    <property type="entry name" value="Ribonuclease H-like superfamily/Ribonuclease H"/>
    <property type="match status" value="1"/>
</dbReference>
<feature type="region of interest" description="Disordered" evidence="1">
    <location>
        <begin position="448"/>
        <end position="501"/>
    </location>
</feature>
<proteinExistence type="predicted"/>
<dbReference type="Pfam" id="PF02037">
    <property type="entry name" value="SAP"/>
    <property type="match status" value="1"/>
</dbReference>
<dbReference type="InterPro" id="IPR036397">
    <property type="entry name" value="RNaseH_sf"/>
</dbReference>
<dbReference type="InParanoid" id="C4JJU6"/>
<dbReference type="RefSeq" id="XP_002542387.1">
    <property type="nucleotide sequence ID" value="XM_002542341.1"/>
</dbReference>
<feature type="region of interest" description="Disordered" evidence="1">
    <location>
        <begin position="371"/>
        <end position="410"/>
    </location>
</feature>
<feature type="region of interest" description="Disordered" evidence="1">
    <location>
        <begin position="67"/>
        <end position="89"/>
    </location>
</feature>
<feature type="domain" description="SAP" evidence="2">
    <location>
        <begin position="29"/>
        <end position="63"/>
    </location>
</feature>
<dbReference type="Pfam" id="PF09159">
    <property type="entry name" value="Ydc2-catalyt"/>
    <property type="match status" value="1"/>
</dbReference>
<dbReference type="OrthoDB" id="5552842at2759"/>
<dbReference type="GO" id="GO:0000403">
    <property type="term" value="F:Y-form DNA binding"/>
    <property type="evidence" value="ECO:0007669"/>
    <property type="project" value="TreeGrafter"/>
</dbReference>
<sequence>MSNCPHPAELSLNKRMRVSSPCLSRLNWLSSLKAAQLQRIAFLTGISSSGTKPVLVERLTKALLSPAGVQDGSAREKREDVAGGGRRNEEDGRLSILSIDMGIRNLAYAHMLVDPEKSKENNNYQFTSLRSPVLNAWNRLVISEFSSPSASHVDVSAPVALLNGGTTCRSTTAKSKRRSQRSEEEEEAAVGEGQRFTGEKESFAPDLYASHAYTLVTSLLGTYRPTHVLIERQRFRTGGGSAVQEWTIRVGVFEGMLYAVLHTLRMESKMAGGLGVMVQGIEPQRVARYWMETDPVMELKVAGKKKKATSKDGKKAKIDLVGRWISSLGMDHAGGIPAKIAIAADSQAKETGTAYLSKWAKTKGGSKVVAGLNGMSSSTFTGRSSRSDKDAPNGDDPDHKSDTAVMAPSPVDIGKLDDLADCLLQGLAWLEWQRTKERIAVEGIDAVSGPRKEDKVPCSSPSQGRTRRCSEPEESSSRETSPEKRVRVYGGKVKGFKDSVL</sequence>
<protein>
    <recommendedName>
        <fullName evidence="2">SAP domain-containing protein</fullName>
    </recommendedName>
</protein>
<dbReference type="GO" id="GO:0070336">
    <property type="term" value="F:flap-structured DNA binding"/>
    <property type="evidence" value="ECO:0007669"/>
    <property type="project" value="TreeGrafter"/>
</dbReference>
<dbReference type="PANTHER" id="PTHR28072">
    <property type="entry name" value="CRUCIFORM CUTTING ENDONUCLEASE 1, MITOCHONDRIAL-RELATED"/>
    <property type="match status" value="1"/>
</dbReference>
<evidence type="ECO:0000256" key="1">
    <source>
        <dbReference type="SAM" id="MobiDB-lite"/>
    </source>
</evidence>